<protein>
    <submittedName>
        <fullName evidence="1">Uncharacterized protein</fullName>
    </submittedName>
</protein>
<gene>
    <name evidence="1" type="ORF">CWD88_19075</name>
</gene>
<evidence type="ECO:0000313" key="2">
    <source>
        <dbReference type="Proteomes" id="UP000231878"/>
    </source>
</evidence>
<name>A0AAX0U9G2_BURPE</name>
<dbReference type="EMBL" id="PHRB01000018">
    <property type="protein sequence ID" value="PJO64810.1"/>
    <property type="molecule type" value="Genomic_DNA"/>
</dbReference>
<comment type="caution">
    <text evidence="1">The sequence shown here is derived from an EMBL/GenBank/DDBJ whole genome shotgun (WGS) entry which is preliminary data.</text>
</comment>
<organism evidence="1 2">
    <name type="scientific">Burkholderia pseudomallei</name>
    <name type="common">Pseudomonas pseudomallei</name>
    <dbReference type="NCBI Taxonomy" id="28450"/>
    <lineage>
        <taxon>Bacteria</taxon>
        <taxon>Pseudomonadati</taxon>
        <taxon>Pseudomonadota</taxon>
        <taxon>Betaproteobacteria</taxon>
        <taxon>Burkholderiales</taxon>
        <taxon>Burkholderiaceae</taxon>
        <taxon>Burkholderia</taxon>
        <taxon>pseudomallei group</taxon>
    </lineage>
</organism>
<dbReference type="AlphaFoldDB" id="A0AAX0U9G2"/>
<dbReference type="RefSeq" id="WP_004530620.1">
    <property type="nucleotide sequence ID" value="NZ_CFWL01000010.1"/>
</dbReference>
<dbReference type="Proteomes" id="UP000231878">
    <property type="component" value="Unassembled WGS sequence"/>
</dbReference>
<proteinExistence type="predicted"/>
<evidence type="ECO:0000313" key="1">
    <source>
        <dbReference type="EMBL" id="PJO64810.1"/>
    </source>
</evidence>
<reference evidence="1 2" key="1">
    <citation type="submission" date="2017-11" db="EMBL/GenBank/DDBJ databases">
        <title>Molecular characterization of Burkholderia pseudomallei and closely related isolates from Vietnam.</title>
        <authorList>
            <person name="Ustinov D.V."/>
            <person name="Antonov A.S."/>
            <person name="Avdusheva E.F."/>
            <person name="Shpak I.M."/>
            <person name="Zakharova I.B."/>
            <person name="Thi L.A."/>
            <person name="Teteryatnikova N."/>
            <person name="Lopasteyskaya Y.A."/>
            <person name="Kuzyutina J.A."/>
            <person name="Ngo T.N."/>
            <person name="Victorov D.V."/>
        </authorList>
    </citation>
    <scope>NUCLEOTIDE SEQUENCE [LARGE SCALE GENOMIC DNA]</scope>
    <source>
        <strain evidence="1 2">V1512</strain>
    </source>
</reference>
<sequence length="99" mass="10651">MNGASGRDGESGGESGMAVEGYPLCEPACIAAGSGGARERRARARRCARRRSRALGFVCRLRPAQAAYRVADAECRGAPWRARRVFARRRAAKREPCGA</sequence>
<accession>A0AAX0U9G2</accession>